<feature type="transmembrane region" description="Helical" evidence="1">
    <location>
        <begin position="6"/>
        <end position="26"/>
    </location>
</feature>
<gene>
    <name evidence="2" type="ordered locus">APA01_17580</name>
</gene>
<evidence type="ECO:0000313" key="3">
    <source>
        <dbReference type="Proteomes" id="UP000000948"/>
    </source>
</evidence>
<dbReference type="AlphaFoldDB" id="C7JC58"/>
<sequence length="39" mass="4511">MQYICVGVFLCAFVKFIQFLLINLVLSVEKEKGIPFFLV</sequence>
<reference evidence="2 3" key="1">
    <citation type="journal article" date="2009" name="Nucleic Acids Res.">
        <title>Whole-genome analyses reveal genetic instability of Acetobacter pasteurianus.</title>
        <authorList>
            <person name="Azuma Y."/>
            <person name="Hosoyama A."/>
            <person name="Matsutani M."/>
            <person name="Furuya N."/>
            <person name="Horikawa H."/>
            <person name="Harada T."/>
            <person name="Hirakawa H."/>
            <person name="Kuhara S."/>
            <person name="Matsushita K."/>
            <person name="Fujita N."/>
            <person name="Shirai M."/>
        </authorList>
    </citation>
    <scope>NUCLEOTIDE SEQUENCE [LARGE SCALE GENOMIC DNA]</scope>
    <source>
        <strain evidence="3">NBRC 105184 / IFO 3283-01</strain>
    </source>
</reference>
<organism evidence="2 3">
    <name type="scientific">Acetobacter pasteurianus (strain NBRC 105184 / IFO 3283-01)</name>
    <dbReference type="NCBI Taxonomy" id="634452"/>
    <lineage>
        <taxon>Bacteria</taxon>
        <taxon>Pseudomonadati</taxon>
        <taxon>Pseudomonadota</taxon>
        <taxon>Alphaproteobacteria</taxon>
        <taxon>Acetobacterales</taxon>
        <taxon>Acetobacteraceae</taxon>
        <taxon>Acetobacter</taxon>
    </lineage>
</organism>
<keyword evidence="1" id="KW-0812">Transmembrane</keyword>
<name>C7JC58_ACEP3</name>
<dbReference type="KEGG" id="apt:APA01_17580"/>
<evidence type="ECO:0000256" key="1">
    <source>
        <dbReference type="SAM" id="Phobius"/>
    </source>
</evidence>
<accession>C7JC58</accession>
<keyword evidence="1" id="KW-1133">Transmembrane helix</keyword>
<dbReference type="HOGENOM" id="CLU_3371445_0_0_5"/>
<dbReference type="EMBL" id="AP011121">
    <property type="protein sequence ID" value="BAH99886.1"/>
    <property type="molecule type" value="Genomic_DNA"/>
</dbReference>
<proteinExistence type="predicted"/>
<protein>
    <submittedName>
        <fullName evidence="2">Uncharacterized protein</fullName>
    </submittedName>
</protein>
<dbReference type="STRING" id="634452.APA01_17580"/>
<dbReference type="Proteomes" id="UP000000948">
    <property type="component" value="Chromosome"/>
</dbReference>
<keyword evidence="1" id="KW-0472">Membrane</keyword>
<evidence type="ECO:0000313" key="2">
    <source>
        <dbReference type="EMBL" id="BAH99886.1"/>
    </source>
</evidence>